<reference evidence="2" key="1">
    <citation type="journal article" date="2023" name="Front. Plant Sci.">
        <title>Chromosomal-level genome assembly of Melastoma candidum provides insights into trichome evolution.</title>
        <authorList>
            <person name="Zhong Y."/>
            <person name="Wu W."/>
            <person name="Sun C."/>
            <person name="Zou P."/>
            <person name="Liu Y."/>
            <person name="Dai S."/>
            <person name="Zhou R."/>
        </authorList>
    </citation>
    <scope>NUCLEOTIDE SEQUENCE [LARGE SCALE GENOMIC DNA]</scope>
</reference>
<evidence type="ECO:0000313" key="1">
    <source>
        <dbReference type="EMBL" id="KAI4379099.1"/>
    </source>
</evidence>
<evidence type="ECO:0000313" key="2">
    <source>
        <dbReference type="Proteomes" id="UP001057402"/>
    </source>
</evidence>
<dbReference type="Proteomes" id="UP001057402">
    <property type="component" value="Chromosome 3"/>
</dbReference>
<dbReference type="EMBL" id="CM042882">
    <property type="protein sequence ID" value="KAI4379099.1"/>
    <property type="molecule type" value="Genomic_DNA"/>
</dbReference>
<name>A0ACB9RNB7_9MYRT</name>
<gene>
    <name evidence="1" type="ORF">MLD38_005437</name>
</gene>
<proteinExistence type="predicted"/>
<organism evidence="1 2">
    <name type="scientific">Melastoma candidum</name>
    <dbReference type="NCBI Taxonomy" id="119954"/>
    <lineage>
        <taxon>Eukaryota</taxon>
        <taxon>Viridiplantae</taxon>
        <taxon>Streptophyta</taxon>
        <taxon>Embryophyta</taxon>
        <taxon>Tracheophyta</taxon>
        <taxon>Spermatophyta</taxon>
        <taxon>Magnoliopsida</taxon>
        <taxon>eudicotyledons</taxon>
        <taxon>Gunneridae</taxon>
        <taxon>Pentapetalae</taxon>
        <taxon>rosids</taxon>
        <taxon>malvids</taxon>
        <taxon>Myrtales</taxon>
        <taxon>Melastomataceae</taxon>
        <taxon>Melastomatoideae</taxon>
        <taxon>Melastomateae</taxon>
        <taxon>Melastoma</taxon>
    </lineage>
</organism>
<keyword evidence="2" id="KW-1185">Reference proteome</keyword>
<protein>
    <submittedName>
        <fullName evidence="1">Uncharacterized protein</fullName>
    </submittedName>
</protein>
<comment type="caution">
    <text evidence="1">The sequence shown here is derived from an EMBL/GenBank/DDBJ whole genome shotgun (WGS) entry which is preliminary data.</text>
</comment>
<sequence>MINALAVSRKLRSKLPQRKRFRVSPPMPCISLLSDASSLNGGGAGVSSRKRKLGEVVGELSESSCTTGIILSEQGHGRRSSEVEDEAEKEEGENELTLGDFGGNECSESVVLSEITCVHRQQLSPEKSVEFSSMFVVNENADEKDDSWLELKEIDDVSIEFCSERGHAAERSVRNTGMEDEHLEPLRIDTVPKLIDPEIEKPSKNDAKNHADLVCSEKISCCEESEFSSSYSSFLESELFQEHSDNYFSELSQSVSFDESGSQFSEKSDENLPPSPTFALLLQFRKQFIRSRVQLPEDCGNIPDEIQSTGNIEYVHGSEAEINYEFLRGRERRQIYLRNYGEEFGENVLELRSVMVHWIIEEYEVRKLEDETLFLAVNLLDRFLSKGHFEQRRNLEIAGVACLTLAVRIEENQPYNSVRKRSISVGSEVYSRCEVVAMEWLVQEVLCFQCAMPTSYNFLGFYLKAAKADAWVNERAMDLAKLALLDHEQLYYWPSTVAAALVILASLDDTSCHHHVIELHGRSKDDDLPKCIEVLHDLTGTKQQKGNQTLPK</sequence>
<accession>A0ACB9RNB7</accession>